<dbReference type="InterPro" id="IPR017871">
    <property type="entry name" value="ABC_transporter-like_CS"/>
</dbReference>
<dbReference type="GO" id="GO:0005524">
    <property type="term" value="F:ATP binding"/>
    <property type="evidence" value="ECO:0007669"/>
    <property type="project" value="UniProtKB-KW"/>
</dbReference>
<dbReference type="STRING" id="1458985.BJP34_23085"/>
<dbReference type="PROSITE" id="PS50929">
    <property type="entry name" value="ABC_TM1F"/>
    <property type="match status" value="1"/>
</dbReference>
<dbReference type="NCBIfam" id="TIGR03797">
    <property type="entry name" value="NHLM_micro_ABC2"/>
    <property type="match status" value="1"/>
</dbReference>
<dbReference type="GO" id="GO:0005886">
    <property type="term" value="C:plasma membrane"/>
    <property type="evidence" value="ECO:0007669"/>
    <property type="project" value="UniProtKB-SubCell"/>
</dbReference>
<evidence type="ECO:0000256" key="5">
    <source>
        <dbReference type="ARBA" id="ARBA00022741"/>
    </source>
</evidence>
<feature type="transmembrane region" description="Helical" evidence="9">
    <location>
        <begin position="159"/>
        <end position="181"/>
    </location>
</feature>
<dbReference type="RefSeq" id="WP_070394357.1">
    <property type="nucleotide sequence ID" value="NZ_CP017599.1"/>
</dbReference>
<evidence type="ECO:0000256" key="1">
    <source>
        <dbReference type="ARBA" id="ARBA00004651"/>
    </source>
</evidence>
<dbReference type="GO" id="GO:0140359">
    <property type="term" value="F:ABC-type transporter activity"/>
    <property type="evidence" value="ECO:0007669"/>
    <property type="project" value="InterPro"/>
</dbReference>
<feature type="transmembrane region" description="Helical" evidence="9">
    <location>
        <begin position="271"/>
        <end position="291"/>
    </location>
</feature>
<evidence type="ECO:0000259" key="11">
    <source>
        <dbReference type="PROSITE" id="PS50929"/>
    </source>
</evidence>
<dbReference type="PANTHER" id="PTHR24221:SF654">
    <property type="entry name" value="ATP-BINDING CASSETTE SUB-FAMILY B MEMBER 6"/>
    <property type="match status" value="1"/>
</dbReference>
<dbReference type="InterPro" id="IPR011527">
    <property type="entry name" value="ABC1_TM_dom"/>
</dbReference>
<dbReference type="InterPro" id="IPR022515">
    <property type="entry name" value="NHPM_micro_ABC2"/>
</dbReference>
<sequence length="709" mass="77146">MTEKALRELASILNPTADIPQGETPLLIAVGAIGKALGITIRPAAKSENANTLDAIARASGFRTRRVTLTGNWWKTDCGPLLAFTKEENQPVALLPVKATKYEILDPVELTRTPLNRDTATTIAPIAYTFYRPLPDKEITVWDILQFTIRGRAPDLLKMLGVGVVATLFGMVTPQITGILIDSAIPDAKRQLLIEMGLGLLAASFGVMIFQLAQSFVMLRVQTKVSYDTQAALWDRLLKLKPAFFRQYSTGDLHNRVSAVNQIRDRLSGSILRTLFTSLFSLLNLGLLIVYSLPLAFVAIAIALVAVIITTISGMITRRKMRPLQQLSGEIFGLTVQLIGGISKLRVAAAESEAFTCWAKKYTQQVKLILSTQLVEDLLTAFNVMLPAVSSMMLFGFTVALMGQSVAETGLSTGTFLAFNTAFGTFITSATRLSNTLIDSLDITILWERAQPILQTKPEVDADKYHPGRLSGQLKLDQVCFRYRQDSPLVLDNITLDAKAGEFIAIVGPSGSGKSTIMRLLLGFETPEAGAIFYDGKDLSGLDIAAVRRQLGVVLQNGRIMSGSIWENIAGGAIVTPDQAREALQMAGLAEDIQAMPMGIHTIISEGGGNLSGGQRQRLFIARALVHKPQILLFDEATSALDNRTQAIVTNSLEQLGVTRIVIAHRLSTIRHADRIYVLHGGKIVQQGSFEELAAVEGLFADLMARQMV</sequence>
<dbReference type="InterPro" id="IPR027417">
    <property type="entry name" value="P-loop_NTPase"/>
</dbReference>
<dbReference type="AlphaFoldDB" id="A0A1D8TW97"/>
<proteinExistence type="predicted"/>
<feature type="transmembrane region" description="Helical" evidence="9">
    <location>
        <begin position="193"/>
        <end position="213"/>
    </location>
</feature>
<dbReference type="InterPro" id="IPR036640">
    <property type="entry name" value="ABC1_TM_sf"/>
</dbReference>
<evidence type="ECO:0000256" key="2">
    <source>
        <dbReference type="ARBA" id="ARBA00022448"/>
    </source>
</evidence>
<comment type="subcellular location">
    <subcellularLocation>
        <location evidence="1">Cell membrane</location>
        <topology evidence="1">Multi-pass membrane protein</topology>
    </subcellularLocation>
</comment>
<dbReference type="PROSITE" id="PS50893">
    <property type="entry name" value="ABC_TRANSPORTER_2"/>
    <property type="match status" value="1"/>
</dbReference>
<dbReference type="GO" id="GO:0034040">
    <property type="term" value="F:ATPase-coupled lipid transmembrane transporter activity"/>
    <property type="evidence" value="ECO:0007669"/>
    <property type="project" value="TreeGrafter"/>
</dbReference>
<gene>
    <name evidence="12" type="ORF">BJP34_23085</name>
</gene>
<dbReference type="PANTHER" id="PTHR24221">
    <property type="entry name" value="ATP-BINDING CASSETTE SUB-FAMILY B"/>
    <property type="match status" value="1"/>
</dbReference>
<name>A0A1D8TW97_9CYAN</name>
<keyword evidence="5" id="KW-0547">Nucleotide-binding</keyword>
<dbReference type="Pfam" id="PF00664">
    <property type="entry name" value="ABC_membrane"/>
    <property type="match status" value="1"/>
</dbReference>
<dbReference type="SUPFAM" id="SSF90123">
    <property type="entry name" value="ABC transporter transmembrane region"/>
    <property type="match status" value="1"/>
</dbReference>
<evidence type="ECO:0000256" key="9">
    <source>
        <dbReference type="SAM" id="Phobius"/>
    </source>
</evidence>
<feature type="transmembrane region" description="Helical" evidence="9">
    <location>
        <begin position="297"/>
        <end position="316"/>
    </location>
</feature>
<feature type="transmembrane region" description="Helical" evidence="9">
    <location>
        <begin position="378"/>
        <end position="402"/>
    </location>
</feature>
<evidence type="ECO:0000256" key="4">
    <source>
        <dbReference type="ARBA" id="ARBA00022692"/>
    </source>
</evidence>
<evidence type="ECO:0000256" key="6">
    <source>
        <dbReference type="ARBA" id="ARBA00022840"/>
    </source>
</evidence>
<dbReference type="CDD" id="cd07346">
    <property type="entry name" value="ABC_6TM_exporters"/>
    <property type="match status" value="1"/>
</dbReference>
<dbReference type="Gene3D" id="1.20.1560.10">
    <property type="entry name" value="ABC transporter type 1, transmembrane domain"/>
    <property type="match status" value="1"/>
</dbReference>
<dbReference type="InterPro" id="IPR003593">
    <property type="entry name" value="AAA+_ATPase"/>
</dbReference>
<dbReference type="Gene3D" id="3.40.50.300">
    <property type="entry name" value="P-loop containing nucleotide triphosphate hydrolases"/>
    <property type="match status" value="1"/>
</dbReference>
<dbReference type="InterPro" id="IPR039421">
    <property type="entry name" value="Type_1_exporter"/>
</dbReference>
<dbReference type="PROSITE" id="PS00211">
    <property type="entry name" value="ABC_TRANSPORTER_1"/>
    <property type="match status" value="1"/>
</dbReference>
<evidence type="ECO:0000256" key="7">
    <source>
        <dbReference type="ARBA" id="ARBA00022989"/>
    </source>
</evidence>
<evidence type="ECO:0000256" key="3">
    <source>
        <dbReference type="ARBA" id="ARBA00022475"/>
    </source>
</evidence>
<dbReference type="Pfam" id="PF00005">
    <property type="entry name" value="ABC_tran"/>
    <property type="match status" value="1"/>
</dbReference>
<evidence type="ECO:0000256" key="8">
    <source>
        <dbReference type="ARBA" id="ARBA00023136"/>
    </source>
</evidence>
<protein>
    <submittedName>
        <fullName evidence="12">NHLP bacteriocin export ABC transporter permease/ATPase subunit</fullName>
    </submittedName>
</protein>
<feature type="domain" description="ABC transporter" evidence="10">
    <location>
        <begin position="474"/>
        <end position="706"/>
    </location>
</feature>
<evidence type="ECO:0000259" key="10">
    <source>
        <dbReference type="PROSITE" id="PS50893"/>
    </source>
</evidence>
<evidence type="ECO:0000313" key="13">
    <source>
        <dbReference type="Proteomes" id="UP000177870"/>
    </source>
</evidence>
<keyword evidence="7 9" id="KW-1133">Transmembrane helix</keyword>
<organism evidence="12 13">
    <name type="scientific">Moorena producens PAL-8-15-08-1</name>
    <dbReference type="NCBI Taxonomy" id="1458985"/>
    <lineage>
        <taxon>Bacteria</taxon>
        <taxon>Bacillati</taxon>
        <taxon>Cyanobacteriota</taxon>
        <taxon>Cyanophyceae</taxon>
        <taxon>Coleofasciculales</taxon>
        <taxon>Coleofasciculaceae</taxon>
        <taxon>Moorena</taxon>
    </lineage>
</organism>
<keyword evidence="4 9" id="KW-0812">Transmembrane</keyword>
<keyword evidence="6" id="KW-0067">ATP-binding</keyword>
<dbReference type="SMART" id="SM00382">
    <property type="entry name" value="AAA"/>
    <property type="match status" value="1"/>
</dbReference>
<feature type="domain" description="ABC transmembrane type-1" evidence="11">
    <location>
        <begin position="159"/>
        <end position="442"/>
    </location>
</feature>
<reference evidence="13" key="1">
    <citation type="submission" date="2016-10" db="EMBL/GenBank/DDBJ databases">
        <title>Comparative genomics uncovers the prolific and rare metabolic potential of the cyanobacterial genus Moorea.</title>
        <authorList>
            <person name="Leao T."/>
            <person name="Castelao G."/>
            <person name="Korobeynikov A."/>
            <person name="Monroe E.A."/>
            <person name="Podell S."/>
            <person name="Glukhov E."/>
            <person name="Allen E."/>
            <person name="Gerwick W.H."/>
            <person name="Gerwick L."/>
        </authorList>
    </citation>
    <scope>NUCLEOTIDE SEQUENCE [LARGE SCALE GENOMIC DNA]</scope>
    <source>
        <strain evidence="13">PAL-8-15-08-1</strain>
    </source>
</reference>
<accession>A0A1D8TW97</accession>
<keyword evidence="2" id="KW-0813">Transport</keyword>
<keyword evidence="8 9" id="KW-0472">Membrane</keyword>
<keyword evidence="3" id="KW-1003">Cell membrane</keyword>
<dbReference type="FunFam" id="3.40.50.300:FF:000299">
    <property type="entry name" value="ABC transporter ATP-binding protein/permease"/>
    <property type="match status" value="1"/>
</dbReference>
<evidence type="ECO:0000313" key="12">
    <source>
        <dbReference type="EMBL" id="AOX01929.1"/>
    </source>
</evidence>
<dbReference type="SUPFAM" id="SSF52540">
    <property type="entry name" value="P-loop containing nucleoside triphosphate hydrolases"/>
    <property type="match status" value="1"/>
</dbReference>
<dbReference type="OrthoDB" id="9771903at2"/>
<dbReference type="InterPro" id="IPR003439">
    <property type="entry name" value="ABC_transporter-like_ATP-bd"/>
</dbReference>
<dbReference type="EMBL" id="CP017599">
    <property type="protein sequence ID" value="AOX01929.1"/>
    <property type="molecule type" value="Genomic_DNA"/>
</dbReference>
<dbReference type="KEGG" id="mpro:BJP34_23085"/>
<dbReference type="GO" id="GO:0016887">
    <property type="term" value="F:ATP hydrolysis activity"/>
    <property type="evidence" value="ECO:0007669"/>
    <property type="project" value="InterPro"/>
</dbReference>
<dbReference type="Proteomes" id="UP000177870">
    <property type="component" value="Chromosome"/>
</dbReference>